<sequence length="280" mass="31540">RRWLSGRKRPETSHQKRALGIFGSEYELPAHQWSLFEKTLSVLGPFEELTRKMSSGDALASDVIPAVTVLMRILTSETDEDHGIKTMKKTLAAAVKRRLSDGETNPMYCIATLLDPRYKDRFFSNSDTATEAKEMLMLELWRMSTGEADKQEDLGEPPVRKLRKVQASSSLDSLFDEIAGERESTSQGLAPVGGAIQLETYLGETTTAREENPLQYWGAHRVRFPILAQMSKRYLSAPCSSVDSERLFSSMSHIADEKRSRLTAENAEKLLFNLPLTYTK</sequence>
<dbReference type="Pfam" id="PF05699">
    <property type="entry name" value="Dimer_Tnp_hAT"/>
    <property type="match status" value="1"/>
</dbReference>
<dbReference type="AlphaFoldDB" id="A0AAQ5XLB1"/>
<dbReference type="GO" id="GO:0008270">
    <property type="term" value="F:zinc ion binding"/>
    <property type="evidence" value="ECO:0007669"/>
    <property type="project" value="UniProtKB-KW"/>
</dbReference>
<dbReference type="PANTHER" id="PTHR46481">
    <property type="entry name" value="ZINC FINGER BED DOMAIN-CONTAINING PROTEIN 4"/>
    <property type="match status" value="1"/>
</dbReference>
<dbReference type="PANTHER" id="PTHR46481:SF10">
    <property type="entry name" value="ZINC FINGER BED DOMAIN-CONTAINING PROTEIN 39"/>
    <property type="match status" value="1"/>
</dbReference>
<keyword evidence="4" id="KW-0862">Zinc</keyword>
<name>A0AAQ5XLB1_AMPOC</name>
<keyword evidence="8" id="KW-1185">Reference proteome</keyword>
<dbReference type="InterPro" id="IPR012337">
    <property type="entry name" value="RNaseH-like_sf"/>
</dbReference>
<comment type="subcellular location">
    <subcellularLocation>
        <location evidence="1">Nucleus</location>
    </subcellularLocation>
</comment>
<accession>A0AAQ5XLB1</accession>
<evidence type="ECO:0000313" key="8">
    <source>
        <dbReference type="Proteomes" id="UP001501940"/>
    </source>
</evidence>
<proteinExistence type="predicted"/>
<evidence type="ECO:0000259" key="6">
    <source>
        <dbReference type="Pfam" id="PF05699"/>
    </source>
</evidence>
<dbReference type="InterPro" id="IPR052035">
    <property type="entry name" value="ZnF_BED_domain_contain"/>
</dbReference>
<evidence type="ECO:0000256" key="2">
    <source>
        <dbReference type="ARBA" id="ARBA00022723"/>
    </source>
</evidence>
<organism evidence="7 8">
    <name type="scientific">Amphiprion ocellaris</name>
    <name type="common">Clown anemonefish</name>
    <dbReference type="NCBI Taxonomy" id="80972"/>
    <lineage>
        <taxon>Eukaryota</taxon>
        <taxon>Metazoa</taxon>
        <taxon>Chordata</taxon>
        <taxon>Craniata</taxon>
        <taxon>Vertebrata</taxon>
        <taxon>Euteleostomi</taxon>
        <taxon>Actinopterygii</taxon>
        <taxon>Neopterygii</taxon>
        <taxon>Teleostei</taxon>
        <taxon>Neoteleostei</taxon>
        <taxon>Acanthomorphata</taxon>
        <taxon>Ovalentaria</taxon>
        <taxon>Pomacentridae</taxon>
        <taxon>Amphiprion</taxon>
    </lineage>
</organism>
<keyword evidence="5" id="KW-0539">Nucleus</keyword>
<dbReference type="GO" id="GO:0005634">
    <property type="term" value="C:nucleus"/>
    <property type="evidence" value="ECO:0007669"/>
    <property type="project" value="UniProtKB-SubCell"/>
</dbReference>
<dbReference type="Proteomes" id="UP001501940">
    <property type="component" value="Chromosome 8"/>
</dbReference>
<dbReference type="GO" id="GO:0046983">
    <property type="term" value="F:protein dimerization activity"/>
    <property type="evidence" value="ECO:0007669"/>
    <property type="project" value="InterPro"/>
</dbReference>
<feature type="domain" description="HAT C-terminal dimerisation" evidence="6">
    <location>
        <begin position="198"/>
        <end position="272"/>
    </location>
</feature>
<dbReference type="Ensembl" id="ENSAOCT00000063116.1">
    <property type="protein sequence ID" value="ENSAOCP00000040150.1"/>
    <property type="gene ID" value="ENSAOCG00000030275.1"/>
</dbReference>
<keyword evidence="3" id="KW-0863">Zinc-finger</keyword>
<evidence type="ECO:0000256" key="3">
    <source>
        <dbReference type="ARBA" id="ARBA00022771"/>
    </source>
</evidence>
<evidence type="ECO:0000256" key="5">
    <source>
        <dbReference type="ARBA" id="ARBA00023242"/>
    </source>
</evidence>
<evidence type="ECO:0000256" key="1">
    <source>
        <dbReference type="ARBA" id="ARBA00004123"/>
    </source>
</evidence>
<evidence type="ECO:0000313" key="7">
    <source>
        <dbReference type="Ensembl" id="ENSAOCP00000040150.1"/>
    </source>
</evidence>
<dbReference type="GeneTree" id="ENSGT00940000166742"/>
<reference evidence="7" key="2">
    <citation type="submission" date="2025-08" db="UniProtKB">
        <authorList>
            <consortium name="Ensembl"/>
        </authorList>
    </citation>
    <scope>IDENTIFICATION</scope>
</reference>
<evidence type="ECO:0000256" key="4">
    <source>
        <dbReference type="ARBA" id="ARBA00022833"/>
    </source>
</evidence>
<dbReference type="InterPro" id="IPR008906">
    <property type="entry name" value="HATC_C_dom"/>
</dbReference>
<dbReference type="SUPFAM" id="SSF53098">
    <property type="entry name" value="Ribonuclease H-like"/>
    <property type="match status" value="1"/>
</dbReference>
<protein>
    <recommendedName>
        <fullName evidence="6">HAT C-terminal dimerisation domain-containing protein</fullName>
    </recommendedName>
</protein>
<keyword evidence="2" id="KW-0479">Metal-binding</keyword>
<reference evidence="7" key="3">
    <citation type="submission" date="2025-09" db="UniProtKB">
        <authorList>
            <consortium name="Ensembl"/>
        </authorList>
    </citation>
    <scope>IDENTIFICATION</scope>
</reference>
<reference evidence="7 8" key="1">
    <citation type="submission" date="2022-01" db="EMBL/GenBank/DDBJ databases">
        <title>A chromosome-scale genome assembly of the false clownfish, Amphiprion ocellaris.</title>
        <authorList>
            <person name="Ryu T."/>
        </authorList>
    </citation>
    <scope>NUCLEOTIDE SEQUENCE [LARGE SCALE GENOMIC DNA]</scope>
</reference>